<dbReference type="PROSITE" id="PS50234">
    <property type="entry name" value="VWFA"/>
    <property type="match status" value="1"/>
</dbReference>
<dbReference type="AlphaFoldDB" id="A0AAU7ZNL3"/>
<dbReference type="KEGG" id="tpsc:RBB77_19085"/>
<dbReference type="SMART" id="SM00327">
    <property type="entry name" value="VWA"/>
    <property type="match status" value="1"/>
</dbReference>
<organism evidence="3">
    <name type="scientific">Tunturiibacter psychrotolerans</name>
    <dbReference type="NCBI Taxonomy" id="3069686"/>
    <lineage>
        <taxon>Bacteria</taxon>
        <taxon>Pseudomonadati</taxon>
        <taxon>Acidobacteriota</taxon>
        <taxon>Terriglobia</taxon>
        <taxon>Terriglobales</taxon>
        <taxon>Acidobacteriaceae</taxon>
        <taxon>Tunturiibacter</taxon>
    </lineage>
</organism>
<feature type="region of interest" description="Disordered" evidence="1">
    <location>
        <begin position="161"/>
        <end position="181"/>
    </location>
</feature>
<feature type="domain" description="VWFA" evidence="2">
    <location>
        <begin position="98"/>
        <end position="241"/>
    </location>
</feature>
<dbReference type="InterPro" id="IPR036465">
    <property type="entry name" value="vWFA_dom_sf"/>
</dbReference>
<evidence type="ECO:0000256" key="1">
    <source>
        <dbReference type="SAM" id="MobiDB-lite"/>
    </source>
</evidence>
<dbReference type="SUPFAM" id="SSF53300">
    <property type="entry name" value="vWA-like"/>
    <property type="match status" value="1"/>
</dbReference>
<evidence type="ECO:0000313" key="3">
    <source>
        <dbReference type="EMBL" id="XCB32523.1"/>
    </source>
</evidence>
<dbReference type="EMBL" id="CP132942">
    <property type="protein sequence ID" value="XCB32523.1"/>
    <property type="molecule type" value="Genomic_DNA"/>
</dbReference>
<dbReference type="InterPro" id="IPR017802">
    <property type="entry name" value="VWFA-rel_acidobac-type"/>
</dbReference>
<evidence type="ECO:0000259" key="2">
    <source>
        <dbReference type="PROSITE" id="PS50234"/>
    </source>
</evidence>
<feature type="compositionally biased region" description="Gly residues" evidence="1">
    <location>
        <begin position="283"/>
        <end position="295"/>
    </location>
</feature>
<dbReference type="Pfam" id="PF13519">
    <property type="entry name" value="VWA_2"/>
    <property type="match status" value="1"/>
</dbReference>
<dbReference type="CDD" id="cd00198">
    <property type="entry name" value="vWFA"/>
    <property type="match status" value="1"/>
</dbReference>
<reference evidence="3" key="1">
    <citation type="submission" date="2023-08" db="EMBL/GenBank/DDBJ databases">
        <authorList>
            <person name="Messyasz A."/>
            <person name="Mannisto M.K."/>
            <person name="Kerkhof L.J."/>
            <person name="Haggblom M."/>
        </authorList>
    </citation>
    <scope>NUCLEOTIDE SEQUENCE</scope>
    <source>
        <strain evidence="3">X5P6</strain>
    </source>
</reference>
<dbReference type="Gene3D" id="3.40.50.410">
    <property type="entry name" value="von Willebrand factor, type A domain"/>
    <property type="match status" value="1"/>
</dbReference>
<accession>A0AAU7ZNL3</accession>
<dbReference type="InterPro" id="IPR002035">
    <property type="entry name" value="VWF_A"/>
</dbReference>
<protein>
    <submittedName>
        <fullName evidence="3">VWA domain-containing protein</fullName>
    </submittedName>
</protein>
<proteinExistence type="predicted"/>
<feature type="region of interest" description="Disordered" evidence="1">
    <location>
        <begin position="283"/>
        <end position="302"/>
    </location>
</feature>
<name>A0AAU7ZNL3_9BACT</name>
<gene>
    <name evidence="3" type="ORF">RBB77_19085</name>
</gene>
<dbReference type="NCBIfam" id="TIGR03436">
    <property type="entry name" value="acidobact_VWFA"/>
    <property type="match status" value="1"/>
</dbReference>
<dbReference type="RefSeq" id="WP_353063368.1">
    <property type="nucleotide sequence ID" value="NZ_CP132942.1"/>
</dbReference>
<sequence length="383" mass="41541">MITRQLLRPVLVAVVLFMPSLSVPGHSEQQKTAPPDGSPSTAVPTIAVDARLVNLPVVVRDKKGALIQNLNKDDFTLQVDGKPQAIRYFDKDMNLPLTLGLLVDTSQSQRSVLGEERTASSTFLDQMLTNPKDQAFIIQFARQTELLQDLTTSRPLLQKALKEIDSPGASSTDDDTDTRSRARGGTVLYDALFLASDELMSKQTGRKALVILSDGVDRNSKENLVRSIEAAQRADTIIYAIYFKGEESHPQNYNPQHGRSGYPGGGFPGGGYPGGGYPGGRGGYPGGGNGGGNGGNYPSQSHVDGKKILERMAQETGGRLFEVKKNQDVAQIYNQIAEELRAQYRLGYTPTQEAASNGYHQVAVDLHQKGLVIQTRDGYYGGK</sequence>
<reference evidence="3" key="2">
    <citation type="journal article" date="2024" name="Environ. Microbiol.">
        <title>Genome analysis and description of Tunturibacter gen. nov. expands the diversity of Terriglobia in tundra soils.</title>
        <authorList>
            <person name="Messyasz A."/>
            <person name="Mannisto M.K."/>
            <person name="Kerkhof L.J."/>
            <person name="Haggblom M.M."/>
        </authorList>
    </citation>
    <scope>NUCLEOTIDE SEQUENCE</scope>
    <source>
        <strain evidence="3">X5P6</strain>
    </source>
</reference>